<evidence type="ECO:0000256" key="11">
    <source>
        <dbReference type="SAM" id="Phobius"/>
    </source>
</evidence>
<dbReference type="PROSITE" id="PS00409">
    <property type="entry name" value="PROKAR_NTER_METHYL"/>
    <property type="match status" value="1"/>
</dbReference>
<keyword evidence="7 11" id="KW-1133">Transmembrane helix</keyword>
<keyword evidence="3" id="KW-1003">Cell membrane</keyword>
<evidence type="ECO:0000256" key="5">
    <source>
        <dbReference type="ARBA" id="ARBA00022519"/>
    </source>
</evidence>
<comment type="caution">
    <text evidence="13">The sequence shown here is derived from an EMBL/GenBank/DDBJ whole genome shotgun (WGS) entry which is preliminary data.</text>
</comment>
<keyword evidence="4" id="KW-0488">Methylation</keyword>
<evidence type="ECO:0000259" key="12">
    <source>
        <dbReference type="Pfam" id="PF12019"/>
    </source>
</evidence>
<evidence type="ECO:0000256" key="2">
    <source>
        <dbReference type="ARBA" id="ARBA00021549"/>
    </source>
</evidence>
<dbReference type="InterPro" id="IPR045584">
    <property type="entry name" value="Pilin-like"/>
</dbReference>
<evidence type="ECO:0000256" key="9">
    <source>
        <dbReference type="ARBA" id="ARBA00025772"/>
    </source>
</evidence>
<evidence type="ECO:0000256" key="1">
    <source>
        <dbReference type="ARBA" id="ARBA00004377"/>
    </source>
</evidence>
<evidence type="ECO:0000256" key="10">
    <source>
        <dbReference type="ARBA" id="ARBA00030775"/>
    </source>
</evidence>
<reference evidence="13 14" key="1">
    <citation type="journal article" date="2021" name="Front. Microbiol.">
        <title>Comprehensive Comparative Genomics and Phenotyping of Methylobacterium Species.</title>
        <authorList>
            <person name="Alessa O."/>
            <person name="Ogura Y."/>
            <person name="Fujitani Y."/>
            <person name="Takami H."/>
            <person name="Hayashi T."/>
            <person name="Sahin N."/>
            <person name="Tani A."/>
        </authorList>
    </citation>
    <scope>NUCLEOTIDE SEQUENCE [LARGE SCALE GENOMIC DNA]</scope>
    <source>
        <strain evidence="13 14">DSM 23679</strain>
    </source>
</reference>
<sequence>MKPADASHRVNHAGFTLIEMTLVLAIISLIAALVLPRVSFSGSATSLRVKGFEIAAILRADRDEAVRSGRPVTSVVDLAGGRVLSSAENGVVAIPTNLFLRISGAGLDGIRFLPDGRASGGEIFLMRTDRSGILSVRVDPQTAAIVIDRGARLDD</sequence>
<dbReference type="InterPro" id="IPR012902">
    <property type="entry name" value="N_methyl_site"/>
</dbReference>
<evidence type="ECO:0000256" key="8">
    <source>
        <dbReference type="ARBA" id="ARBA00023136"/>
    </source>
</evidence>
<accession>A0ABQ4QQD0</accession>
<dbReference type="EMBL" id="BPQG01000100">
    <property type="protein sequence ID" value="GJD46926.1"/>
    <property type="molecule type" value="Genomic_DNA"/>
</dbReference>
<protein>
    <recommendedName>
        <fullName evidence="2">Type II secretion system protein H</fullName>
    </recommendedName>
    <alternativeName>
        <fullName evidence="10">General secretion pathway protein H</fullName>
    </alternativeName>
</protein>
<dbReference type="SUPFAM" id="SSF54523">
    <property type="entry name" value="Pili subunits"/>
    <property type="match status" value="1"/>
</dbReference>
<comment type="similarity">
    <text evidence="9">Belongs to the GSP H family.</text>
</comment>
<dbReference type="InterPro" id="IPR022346">
    <property type="entry name" value="T2SS_GspH"/>
</dbReference>
<feature type="transmembrane region" description="Helical" evidence="11">
    <location>
        <begin position="12"/>
        <end position="35"/>
    </location>
</feature>
<keyword evidence="6 11" id="KW-0812">Transmembrane</keyword>
<keyword evidence="14" id="KW-1185">Reference proteome</keyword>
<gene>
    <name evidence="13" type="ORF">AFCDBAGC_4811</name>
</gene>
<keyword evidence="8 11" id="KW-0472">Membrane</keyword>
<dbReference type="Pfam" id="PF12019">
    <property type="entry name" value="GspH"/>
    <property type="match status" value="1"/>
</dbReference>
<organism evidence="13 14">
    <name type="scientific">Methylobacterium cerastii</name>
    <dbReference type="NCBI Taxonomy" id="932741"/>
    <lineage>
        <taxon>Bacteria</taxon>
        <taxon>Pseudomonadati</taxon>
        <taxon>Pseudomonadota</taxon>
        <taxon>Alphaproteobacteria</taxon>
        <taxon>Hyphomicrobiales</taxon>
        <taxon>Methylobacteriaceae</taxon>
        <taxon>Methylobacterium</taxon>
    </lineage>
</organism>
<evidence type="ECO:0000256" key="6">
    <source>
        <dbReference type="ARBA" id="ARBA00022692"/>
    </source>
</evidence>
<dbReference type="Proteomes" id="UP001055117">
    <property type="component" value="Unassembled WGS sequence"/>
</dbReference>
<name>A0ABQ4QQD0_9HYPH</name>
<comment type="subcellular location">
    <subcellularLocation>
        <location evidence="1">Cell inner membrane</location>
        <topology evidence="1">Single-pass membrane protein</topology>
    </subcellularLocation>
</comment>
<evidence type="ECO:0000313" key="13">
    <source>
        <dbReference type="EMBL" id="GJD46926.1"/>
    </source>
</evidence>
<evidence type="ECO:0000256" key="3">
    <source>
        <dbReference type="ARBA" id="ARBA00022475"/>
    </source>
</evidence>
<feature type="domain" description="General secretion pathway GspH" evidence="12">
    <location>
        <begin position="53"/>
        <end position="140"/>
    </location>
</feature>
<dbReference type="Pfam" id="PF07963">
    <property type="entry name" value="N_methyl"/>
    <property type="match status" value="1"/>
</dbReference>
<dbReference type="RefSeq" id="WP_238273147.1">
    <property type="nucleotide sequence ID" value="NZ_BPQG01000100.1"/>
</dbReference>
<evidence type="ECO:0000256" key="7">
    <source>
        <dbReference type="ARBA" id="ARBA00022989"/>
    </source>
</evidence>
<dbReference type="NCBIfam" id="TIGR02532">
    <property type="entry name" value="IV_pilin_GFxxxE"/>
    <property type="match status" value="1"/>
</dbReference>
<evidence type="ECO:0000256" key="4">
    <source>
        <dbReference type="ARBA" id="ARBA00022481"/>
    </source>
</evidence>
<proteinExistence type="inferred from homology"/>
<evidence type="ECO:0000313" key="14">
    <source>
        <dbReference type="Proteomes" id="UP001055117"/>
    </source>
</evidence>
<keyword evidence="5" id="KW-0997">Cell inner membrane</keyword>